<sequence length="140" mass="15423">MAGEHGGHQSKYDMLVTMQAVFASSFGAMMIVDPVFFEFISRSPFDLHAQDCIRVCGPFVVLLGIFAYRTRTLTEEARRAFSQTCLISYSLAVILCLCGYYTGRWNLWLIVCAMIFTGIGVVGHGAFGLFVSPGGCISRK</sequence>
<dbReference type="Proteomes" id="UP000011087">
    <property type="component" value="Unassembled WGS sequence"/>
</dbReference>
<evidence type="ECO:0000313" key="4">
    <source>
        <dbReference type="Proteomes" id="UP000011087"/>
    </source>
</evidence>
<evidence type="ECO:0000256" key="1">
    <source>
        <dbReference type="SAM" id="Phobius"/>
    </source>
</evidence>
<dbReference type="KEGG" id="gtt:GUITHDRAFT_156716"/>
<protein>
    <submittedName>
        <fullName evidence="2 3">Uncharacterized protein</fullName>
    </submittedName>
</protein>
<dbReference type="RefSeq" id="XP_005817921.1">
    <property type="nucleotide sequence ID" value="XM_005817864.1"/>
</dbReference>
<organism evidence="2">
    <name type="scientific">Guillardia theta (strain CCMP2712)</name>
    <name type="common">Cryptophyte</name>
    <dbReference type="NCBI Taxonomy" id="905079"/>
    <lineage>
        <taxon>Eukaryota</taxon>
        <taxon>Cryptophyceae</taxon>
        <taxon>Pyrenomonadales</taxon>
        <taxon>Geminigeraceae</taxon>
        <taxon>Guillardia</taxon>
    </lineage>
</organism>
<feature type="transmembrane region" description="Helical" evidence="1">
    <location>
        <begin position="108"/>
        <end position="131"/>
    </location>
</feature>
<reference evidence="2 4" key="1">
    <citation type="journal article" date="2012" name="Nature">
        <title>Algal genomes reveal evolutionary mosaicism and the fate of nucleomorphs.</title>
        <authorList>
            <consortium name="DOE Joint Genome Institute"/>
            <person name="Curtis B.A."/>
            <person name="Tanifuji G."/>
            <person name="Burki F."/>
            <person name="Gruber A."/>
            <person name="Irimia M."/>
            <person name="Maruyama S."/>
            <person name="Arias M.C."/>
            <person name="Ball S.G."/>
            <person name="Gile G.H."/>
            <person name="Hirakawa Y."/>
            <person name="Hopkins J.F."/>
            <person name="Kuo A."/>
            <person name="Rensing S.A."/>
            <person name="Schmutz J."/>
            <person name="Symeonidi A."/>
            <person name="Elias M."/>
            <person name="Eveleigh R.J."/>
            <person name="Herman E.K."/>
            <person name="Klute M.J."/>
            <person name="Nakayama T."/>
            <person name="Obornik M."/>
            <person name="Reyes-Prieto A."/>
            <person name="Armbrust E.V."/>
            <person name="Aves S.J."/>
            <person name="Beiko R.G."/>
            <person name="Coutinho P."/>
            <person name="Dacks J.B."/>
            <person name="Durnford D.G."/>
            <person name="Fast N.M."/>
            <person name="Green B.R."/>
            <person name="Grisdale C.J."/>
            <person name="Hempel F."/>
            <person name="Henrissat B."/>
            <person name="Hoppner M.P."/>
            <person name="Ishida K."/>
            <person name="Kim E."/>
            <person name="Koreny L."/>
            <person name="Kroth P.G."/>
            <person name="Liu Y."/>
            <person name="Malik S.B."/>
            <person name="Maier U.G."/>
            <person name="McRose D."/>
            <person name="Mock T."/>
            <person name="Neilson J.A."/>
            <person name="Onodera N.T."/>
            <person name="Poole A.M."/>
            <person name="Pritham E.J."/>
            <person name="Richards T.A."/>
            <person name="Rocap G."/>
            <person name="Roy S.W."/>
            <person name="Sarai C."/>
            <person name="Schaack S."/>
            <person name="Shirato S."/>
            <person name="Slamovits C.H."/>
            <person name="Spencer D.F."/>
            <person name="Suzuki S."/>
            <person name="Worden A.Z."/>
            <person name="Zauner S."/>
            <person name="Barry K."/>
            <person name="Bell C."/>
            <person name="Bharti A.K."/>
            <person name="Crow J.A."/>
            <person name="Grimwood J."/>
            <person name="Kramer R."/>
            <person name="Lindquist E."/>
            <person name="Lucas S."/>
            <person name="Salamov A."/>
            <person name="McFadden G.I."/>
            <person name="Lane C.E."/>
            <person name="Keeling P.J."/>
            <person name="Gray M.W."/>
            <person name="Grigoriev I.V."/>
            <person name="Archibald J.M."/>
        </authorList>
    </citation>
    <scope>NUCLEOTIDE SEQUENCE</scope>
    <source>
        <strain evidence="2 4">CCMP2712</strain>
    </source>
</reference>
<dbReference type="PaxDb" id="55529-EKX30941"/>
<keyword evidence="4" id="KW-1185">Reference proteome</keyword>
<reference evidence="3" key="3">
    <citation type="submission" date="2015-06" db="UniProtKB">
        <authorList>
            <consortium name="EnsemblProtists"/>
        </authorList>
    </citation>
    <scope>IDENTIFICATION</scope>
</reference>
<feature type="transmembrane region" description="Helical" evidence="1">
    <location>
        <begin position="80"/>
        <end position="102"/>
    </location>
</feature>
<evidence type="ECO:0000313" key="2">
    <source>
        <dbReference type="EMBL" id="EKX30941.1"/>
    </source>
</evidence>
<reference evidence="4" key="2">
    <citation type="submission" date="2012-11" db="EMBL/GenBank/DDBJ databases">
        <authorList>
            <person name="Kuo A."/>
            <person name="Curtis B.A."/>
            <person name="Tanifuji G."/>
            <person name="Burki F."/>
            <person name="Gruber A."/>
            <person name="Irimia M."/>
            <person name="Maruyama S."/>
            <person name="Arias M.C."/>
            <person name="Ball S.G."/>
            <person name="Gile G.H."/>
            <person name="Hirakawa Y."/>
            <person name="Hopkins J.F."/>
            <person name="Rensing S.A."/>
            <person name="Schmutz J."/>
            <person name="Symeonidi A."/>
            <person name="Elias M."/>
            <person name="Eveleigh R.J."/>
            <person name="Herman E.K."/>
            <person name="Klute M.J."/>
            <person name="Nakayama T."/>
            <person name="Obornik M."/>
            <person name="Reyes-Prieto A."/>
            <person name="Armbrust E.V."/>
            <person name="Aves S.J."/>
            <person name="Beiko R.G."/>
            <person name="Coutinho P."/>
            <person name="Dacks J.B."/>
            <person name="Durnford D.G."/>
            <person name="Fast N.M."/>
            <person name="Green B.R."/>
            <person name="Grisdale C."/>
            <person name="Hempe F."/>
            <person name="Henrissat B."/>
            <person name="Hoppner M.P."/>
            <person name="Ishida K.-I."/>
            <person name="Kim E."/>
            <person name="Koreny L."/>
            <person name="Kroth P.G."/>
            <person name="Liu Y."/>
            <person name="Malik S.-B."/>
            <person name="Maier U.G."/>
            <person name="McRose D."/>
            <person name="Mock T."/>
            <person name="Neilson J.A."/>
            <person name="Onodera N.T."/>
            <person name="Poole A.M."/>
            <person name="Pritham E.J."/>
            <person name="Richards T.A."/>
            <person name="Rocap G."/>
            <person name="Roy S.W."/>
            <person name="Sarai C."/>
            <person name="Schaack S."/>
            <person name="Shirato S."/>
            <person name="Slamovits C.H."/>
            <person name="Spencer D.F."/>
            <person name="Suzuki S."/>
            <person name="Worden A.Z."/>
            <person name="Zauner S."/>
            <person name="Barry K."/>
            <person name="Bell C."/>
            <person name="Bharti A.K."/>
            <person name="Crow J.A."/>
            <person name="Grimwood J."/>
            <person name="Kramer R."/>
            <person name="Lindquist E."/>
            <person name="Lucas S."/>
            <person name="Salamov A."/>
            <person name="McFadden G.I."/>
            <person name="Lane C.E."/>
            <person name="Keeling P.J."/>
            <person name="Gray M.W."/>
            <person name="Grigoriev I.V."/>
            <person name="Archibald J.M."/>
        </authorList>
    </citation>
    <scope>NUCLEOTIDE SEQUENCE</scope>
    <source>
        <strain evidence="4">CCMP2712</strain>
    </source>
</reference>
<name>L1I3Y4_GUITC</name>
<keyword evidence="1" id="KW-1133">Transmembrane helix</keyword>
<evidence type="ECO:0000313" key="3">
    <source>
        <dbReference type="EnsemblProtists" id="EKX30941"/>
    </source>
</evidence>
<dbReference type="EMBL" id="JH993441">
    <property type="protein sequence ID" value="EKX30941.1"/>
    <property type="molecule type" value="Genomic_DNA"/>
</dbReference>
<accession>L1I3Y4</accession>
<dbReference type="AlphaFoldDB" id="L1I3Y4"/>
<feature type="transmembrane region" description="Helical" evidence="1">
    <location>
        <begin position="52"/>
        <end position="68"/>
    </location>
</feature>
<proteinExistence type="predicted"/>
<gene>
    <name evidence="2" type="ORF">GUITHDRAFT_156716</name>
</gene>
<keyword evidence="1" id="KW-0812">Transmembrane</keyword>
<dbReference type="EnsemblProtists" id="EKX30941">
    <property type="protein sequence ID" value="EKX30941"/>
    <property type="gene ID" value="GUITHDRAFT_156716"/>
</dbReference>
<keyword evidence="1" id="KW-0472">Membrane</keyword>
<feature type="transmembrane region" description="Helical" evidence="1">
    <location>
        <begin position="12"/>
        <end position="32"/>
    </location>
</feature>
<dbReference type="HOGENOM" id="CLU_1838988_0_0_1"/>
<dbReference type="GeneID" id="17287661"/>